<sequence length="462" mass="46764">MTPEEPSAPAPAPQTPDFLSDEQMAAMAPEAPVEAPTGSGPVISDDQMERMANPDHAAVNALVRDAVNRGMSKAHIIELARQNGYADADKLGAALDPALAWRKRHGDYAGYVDLWHEDSNAQPAPDLRTTSKNEVSSVDALGAGIGQGLTFGFADELGAGIGALGNSVAGVFGAGTGEGVGEFYARVRDENRDYLHDAEEQHPYAYGGGQIAGAAPTALIGGLGASGARLVGRAALEGAAYGAGSSEADNVGDLASDTATGAAVGGLTAGAMNRAGAVISPRVAPLVDRLMRAGAELTPTQVLRAGGPVSRTVGGIVEKVGKRGVVTSEAMSAAEGRAVASVDALQTQQDAAVAAAKAAGLNATPRHPDLIADARRLTGKKAKETTNAEMLGNMLLGYSTGGSSLAADAGMAALYTKPGARIANSLLTGRQGPVPKSVRGILTKVSPLAGNEAAINTDYTQR</sequence>
<evidence type="ECO:0000313" key="3">
    <source>
        <dbReference type="Proteomes" id="UP000199586"/>
    </source>
</evidence>
<dbReference type="AlphaFoldDB" id="A0A1I5UZ92"/>
<name>A0A1I5UZ92_9SPHN</name>
<evidence type="ECO:0000256" key="1">
    <source>
        <dbReference type="SAM" id="MobiDB-lite"/>
    </source>
</evidence>
<dbReference type="Proteomes" id="UP000199586">
    <property type="component" value="Unassembled WGS sequence"/>
</dbReference>
<accession>A0A1I5UZ92</accession>
<dbReference type="EMBL" id="FOXP01000021">
    <property type="protein sequence ID" value="SFQ00585.1"/>
    <property type="molecule type" value="Genomic_DNA"/>
</dbReference>
<feature type="compositionally biased region" description="Low complexity" evidence="1">
    <location>
        <begin position="24"/>
        <end position="36"/>
    </location>
</feature>
<feature type="region of interest" description="Disordered" evidence="1">
    <location>
        <begin position="1"/>
        <end position="46"/>
    </location>
</feature>
<proteinExistence type="predicted"/>
<gene>
    <name evidence="2" type="ORF">SAMN04488241_1217</name>
</gene>
<organism evidence="2 3">
    <name type="scientific">Sphingomonas rubra</name>
    <dbReference type="NCBI Taxonomy" id="634430"/>
    <lineage>
        <taxon>Bacteria</taxon>
        <taxon>Pseudomonadati</taxon>
        <taxon>Pseudomonadota</taxon>
        <taxon>Alphaproteobacteria</taxon>
        <taxon>Sphingomonadales</taxon>
        <taxon>Sphingomonadaceae</taxon>
        <taxon>Sphingomonas</taxon>
    </lineage>
</organism>
<dbReference type="STRING" id="634430.SAMN04488241_1217"/>
<evidence type="ECO:0000313" key="2">
    <source>
        <dbReference type="EMBL" id="SFQ00585.1"/>
    </source>
</evidence>
<keyword evidence="3" id="KW-1185">Reference proteome</keyword>
<reference evidence="2 3" key="1">
    <citation type="submission" date="2016-10" db="EMBL/GenBank/DDBJ databases">
        <authorList>
            <person name="de Groot N.N."/>
        </authorList>
    </citation>
    <scope>NUCLEOTIDE SEQUENCE [LARGE SCALE GENOMIC DNA]</scope>
    <source>
        <strain evidence="2 3">CGMCC 1.9113</strain>
    </source>
</reference>
<feature type="compositionally biased region" description="Pro residues" evidence="1">
    <location>
        <begin position="1"/>
        <end position="14"/>
    </location>
</feature>
<protein>
    <submittedName>
        <fullName evidence="2">Uncharacterized protein</fullName>
    </submittedName>
</protein>